<feature type="domain" description="Ketopantoate reductase N-terminal" evidence="10">
    <location>
        <begin position="3"/>
        <end position="150"/>
    </location>
</feature>
<sequence>MRVIIYGVGAVGGVIGAALVLKGIEVVGIARGGMLEAIREKGLRLRGPEIDTTVRFQCVSAPADIDFRPDDAILLCMKTQDTEMALEELREAGVRDQPIFCMQNGVENERLACRYFPNVHAVTVMLPGQYLAAGEVVTHGAPCFGMLEIGRYPQGSDTHDELLSEMLTDARIRSFFDPTVMESKYGKLLLNLTNIVGAALGTLEGIDDIRAVLVSEAEAVYAAAGITFRDVGQNEERRREFMIISDVPGVERKGSSTSQSLLRNTGRVETDYLNGEIVLLGRLHGIPTPANAWFTELGAKLAREGRTPGSVTRAEVTSALGL</sequence>
<dbReference type="EC" id="1.1.1.169" evidence="3"/>
<dbReference type="PANTHER" id="PTHR43765">
    <property type="entry name" value="2-DEHYDROPANTOATE 2-REDUCTASE-RELATED"/>
    <property type="match status" value="1"/>
</dbReference>
<evidence type="ECO:0000256" key="3">
    <source>
        <dbReference type="ARBA" id="ARBA00013014"/>
    </source>
</evidence>
<evidence type="ECO:0000256" key="4">
    <source>
        <dbReference type="ARBA" id="ARBA00019465"/>
    </source>
</evidence>
<dbReference type="InterPro" id="IPR013752">
    <property type="entry name" value="KPA_reductase"/>
</dbReference>
<dbReference type="InterPro" id="IPR013332">
    <property type="entry name" value="KPR_N"/>
</dbReference>
<dbReference type="Gene3D" id="1.10.1040.10">
    <property type="entry name" value="N-(1-d-carboxylethyl)-l-norvaline Dehydrogenase, domain 2"/>
    <property type="match status" value="1"/>
</dbReference>
<dbReference type="Gene3D" id="3.40.50.720">
    <property type="entry name" value="NAD(P)-binding Rossmann-like Domain"/>
    <property type="match status" value="1"/>
</dbReference>
<dbReference type="GO" id="GO:0050661">
    <property type="term" value="F:NADP binding"/>
    <property type="evidence" value="ECO:0007669"/>
    <property type="project" value="TreeGrafter"/>
</dbReference>
<evidence type="ECO:0000256" key="9">
    <source>
        <dbReference type="ARBA" id="ARBA00048793"/>
    </source>
</evidence>
<organism evidence="12 13">
    <name type="scientific">Allosediminivita pacifica</name>
    <dbReference type="NCBI Taxonomy" id="1267769"/>
    <lineage>
        <taxon>Bacteria</taxon>
        <taxon>Pseudomonadati</taxon>
        <taxon>Pseudomonadota</taxon>
        <taxon>Alphaproteobacteria</taxon>
        <taxon>Rhodobacterales</taxon>
        <taxon>Paracoccaceae</taxon>
        <taxon>Allosediminivita</taxon>
    </lineage>
</organism>
<dbReference type="SUPFAM" id="SSF51735">
    <property type="entry name" value="NAD(P)-binding Rossmann-fold domains"/>
    <property type="match status" value="1"/>
</dbReference>
<dbReference type="EMBL" id="QBKN01000013">
    <property type="protein sequence ID" value="PTX47138.1"/>
    <property type="molecule type" value="Genomic_DNA"/>
</dbReference>
<comment type="catalytic activity">
    <reaction evidence="9">
        <text>(R)-pantoate + NADP(+) = 2-dehydropantoate + NADPH + H(+)</text>
        <dbReference type="Rhea" id="RHEA:16233"/>
        <dbReference type="ChEBI" id="CHEBI:11561"/>
        <dbReference type="ChEBI" id="CHEBI:15378"/>
        <dbReference type="ChEBI" id="CHEBI:15980"/>
        <dbReference type="ChEBI" id="CHEBI:57783"/>
        <dbReference type="ChEBI" id="CHEBI:58349"/>
        <dbReference type="EC" id="1.1.1.169"/>
    </reaction>
</comment>
<dbReference type="GO" id="GO:0015940">
    <property type="term" value="P:pantothenate biosynthetic process"/>
    <property type="evidence" value="ECO:0007669"/>
    <property type="project" value="UniProtKB-UniPathway"/>
</dbReference>
<comment type="similarity">
    <text evidence="2">Belongs to the ketopantoate reductase family.</text>
</comment>
<dbReference type="SUPFAM" id="SSF48179">
    <property type="entry name" value="6-phosphogluconate dehydrogenase C-terminal domain-like"/>
    <property type="match status" value="1"/>
</dbReference>
<dbReference type="Pfam" id="PF08546">
    <property type="entry name" value="ApbA_C"/>
    <property type="match status" value="1"/>
</dbReference>
<protein>
    <recommendedName>
        <fullName evidence="4">2-dehydropantoate 2-reductase</fullName>
        <ecNumber evidence="3">1.1.1.169</ecNumber>
    </recommendedName>
    <alternativeName>
        <fullName evidence="8">Ketopantoate reductase</fullName>
    </alternativeName>
</protein>
<name>A0A2T6ATJ1_9RHOB</name>
<dbReference type="GO" id="GO:0005737">
    <property type="term" value="C:cytoplasm"/>
    <property type="evidence" value="ECO:0007669"/>
    <property type="project" value="TreeGrafter"/>
</dbReference>
<keyword evidence="6" id="KW-0521">NADP</keyword>
<evidence type="ECO:0000256" key="6">
    <source>
        <dbReference type="ARBA" id="ARBA00022857"/>
    </source>
</evidence>
<dbReference type="InterPro" id="IPR036291">
    <property type="entry name" value="NAD(P)-bd_dom_sf"/>
</dbReference>
<evidence type="ECO:0000256" key="8">
    <source>
        <dbReference type="ARBA" id="ARBA00032024"/>
    </source>
</evidence>
<keyword evidence="13" id="KW-1185">Reference proteome</keyword>
<dbReference type="OrthoDB" id="9796561at2"/>
<dbReference type="Proteomes" id="UP000244069">
    <property type="component" value="Unassembled WGS sequence"/>
</dbReference>
<comment type="pathway">
    <text evidence="1">Cofactor biosynthesis; (R)-pantothenate biosynthesis; (R)-pantoate from 3-methyl-2-oxobutanoate: step 2/2.</text>
</comment>
<reference evidence="12 13" key="1">
    <citation type="submission" date="2018-04" db="EMBL/GenBank/DDBJ databases">
        <title>Genomic Encyclopedia of Archaeal and Bacterial Type Strains, Phase II (KMG-II): from individual species to whole genera.</title>
        <authorList>
            <person name="Goeker M."/>
        </authorList>
    </citation>
    <scope>NUCLEOTIDE SEQUENCE [LARGE SCALE GENOMIC DNA]</scope>
    <source>
        <strain evidence="12 13">DSM 29329</strain>
    </source>
</reference>
<dbReference type="Pfam" id="PF02558">
    <property type="entry name" value="ApbA"/>
    <property type="match status" value="1"/>
</dbReference>
<evidence type="ECO:0000313" key="13">
    <source>
        <dbReference type="Proteomes" id="UP000244069"/>
    </source>
</evidence>
<proteinExistence type="inferred from homology"/>
<dbReference type="AlphaFoldDB" id="A0A2T6ATJ1"/>
<feature type="domain" description="Ketopantoate reductase C-terminal" evidence="11">
    <location>
        <begin position="191"/>
        <end position="297"/>
    </location>
</feature>
<dbReference type="RefSeq" id="WP_107976610.1">
    <property type="nucleotide sequence ID" value="NZ_BMEZ01000010.1"/>
</dbReference>
<accession>A0A2T6ATJ1</accession>
<keyword evidence="7" id="KW-0560">Oxidoreductase</keyword>
<evidence type="ECO:0000259" key="11">
    <source>
        <dbReference type="Pfam" id="PF08546"/>
    </source>
</evidence>
<comment type="caution">
    <text evidence="12">The sequence shown here is derived from an EMBL/GenBank/DDBJ whole genome shotgun (WGS) entry which is preliminary data.</text>
</comment>
<dbReference type="PANTHER" id="PTHR43765:SF2">
    <property type="entry name" value="2-DEHYDROPANTOATE 2-REDUCTASE"/>
    <property type="match status" value="1"/>
</dbReference>
<dbReference type="GO" id="GO:0008677">
    <property type="term" value="F:2-dehydropantoate 2-reductase activity"/>
    <property type="evidence" value="ECO:0007669"/>
    <property type="project" value="UniProtKB-EC"/>
</dbReference>
<gene>
    <name evidence="12" type="ORF">C8N44_11322</name>
</gene>
<evidence type="ECO:0000256" key="2">
    <source>
        <dbReference type="ARBA" id="ARBA00007870"/>
    </source>
</evidence>
<dbReference type="InterPro" id="IPR008927">
    <property type="entry name" value="6-PGluconate_DH-like_C_sf"/>
</dbReference>
<evidence type="ECO:0000256" key="7">
    <source>
        <dbReference type="ARBA" id="ARBA00023002"/>
    </source>
</evidence>
<evidence type="ECO:0000259" key="10">
    <source>
        <dbReference type="Pfam" id="PF02558"/>
    </source>
</evidence>
<evidence type="ECO:0000313" key="12">
    <source>
        <dbReference type="EMBL" id="PTX47138.1"/>
    </source>
</evidence>
<evidence type="ECO:0000256" key="1">
    <source>
        <dbReference type="ARBA" id="ARBA00004994"/>
    </source>
</evidence>
<evidence type="ECO:0000256" key="5">
    <source>
        <dbReference type="ARBA" id="ARBA00022655"/>
    </source>
</evidence>
<keyword evidence="5" id="KW-0566">Pantothenate biosynthesis</keyword>
<dbReference type="InterPro" id="IPR050838">
    <property type="entry name" value="Ketopantoate_reductase"/>
</dbReference>
<dbReference type="UniPathway" id="UPA00028">
    <property type="reaction ID" value="UER00004"/>
</dbReference>
<dbReference type="InterPro" id="IPR013328">
    <property type="entry name" value="6PGD_dom2"/>
</dbReference>